<reference evidence="3" key="1">
    <citation type="submission" date="2022-12" db="EMBL/GenBank/DDBJ databases">
        <authorList>
            <person name="Petersen C."/>
        </authorList>
    </citation>
    <scope>NUCLEOTIDE SEQUENCE</scope>
    <source>
        <strain evidence="3">IBT 21472</strain>
    </source>
</reference>
<dbReference type="InterPro" id="IPR021264">
    <property type="entry name" value="AFUB_079030/YDR124W-like"/>
</dbReference>
<evidence type="ECO:0000259" key="2">
    <source>
        <dbReference type="Pfam" id="PF11001"/>
    </source>
</evidence>
<dbReference type="InterPro" id="IPR047092">
    <property type="entry name" value="AFUB_07903/YDR124W-like_hel"/>
</dbReference>
<feature type="region of interest" description="Disordered" evidence="1">
    <location>
        <begin position="79"/>
        <end position="117"/>
    </location>
</feature>
<feature type="domain" description="Subtelomeric hrmA-associated cluster protein AFUB-079030/YDR124W-like helical bundle" evidence="2">
    <location>
        <begin position="121"/>
        <end position="247"/>
    </location>
</feature>
<evidence type="ECO:0000313" key="4">
    <source>
        <dbReference type="Proteomes" id="UP001147746"/>
    </source>
</evidence>
<comment type="caution">
    <text evidence="3">The sequence shown here is derived from an EMBL/GenBank/DDBJ whole genome shotgun (WGS) entry which is preliminary data.</text>
</comment>
<dbReference type="PANTHER" id="PTHR36102:SF1">
    <property type="entry name" value="YDR124W-LIKE HELICAL BUNDLE DOMAIN-CONTAINING PROTEIN"/>
    <property type="match status" value="1"/>
</dbReference>
<sequence length="404" mass="45368">MYIDDDGKLQIRTSDSIAGCGGAIFTPEVTDRFMEMTAPNPQSNMQFAQSSQTSSSWGVQPSPEWFNTGQTRPAEMIPCEWQSNQSRRKRRDMKRTGMVRPPPKAASPPPTPSPGRTILRVGNQDLLRRYYEKAFEDFQQLNCRAIAKSYIKLVEPRKQVHFPYNGRKVIAGVSQRVDPEMTKPGWWPAGVLHREPDHLLKRGKSRYLGDKVSELTKEKTDYDCSFTSYQPPNRLQVLDEIYFVRQMEERFLNGEIDANTLVQVTQTHLPDVIYQEDELSSGVHAAPAMSLDDEDDNDNDQLSGQDSQLDEADSYPVGNQMPPSPSPSTSQSSGPHSPTASFSSYPMGMAPQMMPQGSPTAHKSMAADQGYMSGYYGQQFMPTEKPPAFWSGMSHVPHVPHFGY</sequence>
<dbReference type="Pfam" id="PF11001">
    <property type="entry name" value="AFUB_07903_YDR124W_hel"/>
    <property type="match status" value="1"/>
</dbReference>
<name>A0A9W9PMK0_9EURO</name>
<feature type="compositionally biased region" description="Low complexity" evidence="1">
    <location>
        <begin position="346"/>
        <end position="359"/>
    </location>
</feature>
<reference evidence="3" key="2">
    <citation type="journal article" date="2023" name="IMA Fungus">
        <title>Comparative genomic study of the Penicillium genus elucidates a diverse pangenome and 15 lateral gene transfer events.</title>
        <authorList>
            <person name="Petersen C."/>
            <person name="Sorensen T."/>
            <person name="Nielsen M.R."/>
            <person name="Sondergaard T.E."/>
            <person name="Sorensen J.L."/>
            <person name="Fitzpatrick D.A."/>
            <person name="Frisvad J.C."/>
            <person name="Nielsen K.L."/>
        </authorList>
    </citation>
    <scope>NUCLEOTIDE SEQUENCE</scope>
    <source>
        <strain evidence="3">IBT 21472</strain>
    </source>
</reference>
<dbReference type="AlphaFoldDB" id="A0A9W9PMK0"/>
<dbReference type="EMBL" id="JAPZBO010000010">
    <property type="protein sequence ID" value="KAJ5299860.1"/>
    <property type="molecule type" value="Genomic_DNA"/>
</dbReference>
<protein>
    <recommendedName>
        <fullName evidence="2">Subtelomeric hrmA-associated cluster protein AFUB-079030/YDR124W-like helical bundle domain-containing protein</fullName>
    </recommendedName>
</protein>
<accession>A0A9W9PMK0</accession>
<dbReference type="OrthoDB" id="5338458at2759"/>
<feature type="compositionally biased region" description="Pro residues" evidence="1">
    <location>
        <begin position="100"/>
        <end position="113"/>
    </location>
</feature>
<evidence type="ECO:0000313" key="3">
    <source>
        <dbReference type="EMBL" id="KAJ5299860.1"/>
    </source>
</evidence>
<dbReference type="Proteomes" id="UP001147746">
    <property type="component" value="Unassembled WGS sequence"/>
</dbReference>
<evidence type="ECO:0000256" key="1">
    <source>
        <dbReference type="SAM" id="MobiDB-lite"/>
    </source>
</evidence>
<proteinExistence type="predicted"/>
<gene>
    <name evidence="3" type="ORF">N7476_011417</name>
</gene>
<dbReference type="PANTHER" id="PTHR36102">
    <property type="entry name" value="CHROMOSOME 10, WHOLE GENOME SHOTGUN SEQUENCE"/>
    <property type="match status" value="1"/>
</dbReference>
<keyword evidence="4" id="KW-1185">Reference proteome</keyword>
<organism evidence="3 4">
    <name type="scientific">Penicillium atrosanguineum</name>
    <dbReference type="NCBI Taxonomy" id="1132637"/>
    <lineage>
        <taxon>Eukaryota</taxon>
        <taxon>Fungi</taxon>
        <taxon>Dikarya</taxon>
        <taxon>Ascomycota</taxon>
        <taxon>Pezizomycotina</taxon>
        <taxon>Eurotiomycetes</taxon>
        <taxon>Eurotiomycetidae</taxon>
        <taxon>Eurotiales</taxon>
        <taxon>Aspergillaceae</taxon>
        <taxon>Penicillium</taxon>
    </lineage>
</organism>
<feature type="compositionally biased region" description="Low complexity" evidence="1">
    <location>
        <begin position="327"/>
        <end position="338"/>
    </location>
</feature>
<feature type="region of interest" description="Disordered" evidence="1">
    <location>
        <begin position="288"/>
        <end position="364"/>
    </location>
</feature>